<name>A0A239GPL2_9BURK</name>
<dbReference type="EMBL" id="FZOT01000005">
    <property type="protein sequence ID" value="SNS71139.1"/>
    <property type="molecule type" value="Genomic_DNA"/>
</dbReference>
<evidence type="ECO:0000259" key="2">
    <source>
        <dbReference type="Pfam" id="PF20434"/>
    </source>
</evidence>
<evidence type="ECO:0000313" key="3">
    <source>
        <dbReference type="EMBL" id="SNS71139.1"/>
    </source>
</evidence>
<dbReference type="RefSeq" id="WP_089399286.1">
    <property type="nucleotide sequence ID" value="NZ_FZOT01000005.1"/>
</dbReference>
<proteinExistence type="predicted"/>
<dbReference type="InterPro" id="IPR029058">
    <property type="entry name" value="AB_hydrolase_fold"/>
</dbReference>
<reference evidence="3 4" key="1">
    <citation type="submission" date="2017-06" db="EMBL/GenBank/DDBJ databases">
        <authorList>
            <person name="Kim H.J."/>
            <person name="Triplett B.A."/>
        </authorList>
    </citation>
    <scope>NUCLEOTIDE SEQUENCE [LARGE SCALE GENOMIC DNA]</scope>
    <source>
        <strain evidence="3 4">U15</strain>
    </source>
</reference>
<keyword evidence="4" id="KW-1185">Reference proteome</keyword>
<dbReference type="Pfam" id="PF20434">
    <property type="entry name" value="BD-FAE"/>
    <property type="match status" value="1"/>
</dbReference>
<protein>
    <submittedName>
        <fullName evidence="3">Arylformamidase</fullName>
    </submittedName>
</protein>
<gene>
    <name evidence="3" type="ORF">SAMN06265795_105136</name>
</gene>
<organism evidence="3 4">
    <name type="scientific">Noviherbaspirillum humi</name>
    <dbReference type="NCBI Taxonomy" id="1688639"/>
    <lineage>
        <taxon>Bacteria</taxon>
        <taxon>Pseudomonadati</taxon>
        <taxon>Pseudomonadota</taxon>
        <taxon>Betaproteobacteria</taxon>
        <taxon>Burkholderiales</taxon>
        <taxon>Oxalobacteraceae</taxon>
        <taxon>Noviherbaspirillum</taxon>
    </lineage>
</organism>
<dbReference type="GO" id="GO:0016787">
    <property type="term" value="F:hydrolase activity"/>
    <property type="evidence" value="ECO:0007669"/>
    <property type="project" value="UniProtKB-KW"/>
</dbReference>
<dbReference type="Proteomes" id="UP000198284">
    <property type="component" value="Unassembled WGS sequence"/>
</dbReference>
<dbReference type="PANTHER" id="PTHR48081">
    <property type="entry name" value="AB HYDROLASE SUPERFAMILY PROTEIN C4A8.06C"/>
    <property type="match status" value="1"/>
</dbReference>
<evidence type="ECO:0000256" key="1">
    <source>
        <dbReference type="ARBA" id="ARBA00022801"/>
    </source>
</evidence>
<dbReference type="OrthoDB" id="9771666at2"/>
<dbReference type="SUPFAM" id="SSF53474">
    <property type="entry name" value="alpha/beta-Hydrolases"/>
    <property type="match status" value="1"/>
</dbReference>
<dbReference type="InterPro" id="IPR049492">
    <property type="entry name" value="BD-FAE-like_dom"/>
</dbReference>
<dbReference type="Gene3D" id="3.40.50.1820">
    <property type="entry name" value="alpha/beta hydrolase"/>
    <property type="match status" value="1"/>
</dbReference>
<keyword evidence="1" id="KW-0378">Hydrolase</keyword>
<sequence length="291" mass="32295">MDNPTDFYSRQYNARASIPDHPHIFTRWLKESQRVRRNHAALLDLPYGDTPAERLDFFPARGGGAPLLVFIHGGWWRAMDKSDFSFIAPSFVAAGMNVAITNYTLAPTATLDEIVHEQLRALAWLYRHAEQYDFDPERIIVSGHSAGGHLTAMLMAALWPEVGADLPRDLVKAGVVMSGVADLEPLRHVDFLKDDLKLDDARIHRLSPATMPQSHPAPFVTAVGALESEEFHRQAELLAEHWKDNHRANLSLDGINHMTICDAFADPESPLFQATLDLVENTASSAGGVES</sequence>
<dbReference type="PANTHER" id="PTHR48081:SF33">
    <property type="entry name" value="KYNURENINE FORMAMIDASE"/>
    <property type="match status" value="1"/>
</dbReference>
<dbReference type="InterPro" id="IPR050300">
    <property type="entry name" value="GDXG_lipolytic_enzyme"/>
</dbReference>
<dbReference type="AlphaFoldDB" id="A0A239GPL2"/>
<accession>A0A239GPL2</accession>
<evidence type="ECO:0000313" key="4">
    <source>
        <dbReference type="Proteomes" id="UP000198284"/>
    </source>
</evidence>
<feature type="domain" description="BD-FAE-like" evidence="2">
    <location>
        <begin position="63"/>
        <end position="154"/>
    </location>
</feature>